<protein>
    <recommendedName>
        <fullName evidence="1">At1g61320/AtMIF1 LRR domain-containing protein</fullName>
    </recommendedName>
</protein>
<dbReference type="Proteomes" id="UP001177003">
    <property type="component" value="Chromosome 9"/>
</dbReference>
<dbReference type="EMBL" id="OX465085">
    <property type="protein sequence ID" value="CAI9303433.1"/>
    <property type="molecule type" value="Genomic_DNA"/>
</dbReference>
<gene>
    <name evidence="2" type="ORF">LSALG_LOCUS41869</name>
</gene>
<sequence length="555" mass="63494">MAVWVRVCVALSGGDNEIKKDGEECCGLFLDFCYQFEGMRGEVEDVVELMHRIQARLPVKDAARTSVLSKSWLHAWSTIPTLRLYAGRGKSMKLVDVDQTLIRYLHDNIPIESFELKMDMRNQESASHAEKWIGFVATKTSLKEFSLSVYLKGASSFTLPDELLLGENLTKIRVGASWGTDISVRMTTSRHPVIKCVSLRELHLAGVHISEEALNDMLSSCSSLEKIKLSNIDFGSCEGFNTIKVINLPRLYELSITLDAALEISNVPNLAVFSYDLLRSGQFPFDANLHSMSLSNVTQLMLGGMVRDNVCLDMIKSRFPFLESLTLDMKSWMLGSFHFTCASIKILSLTSHKKLFDVQVCAPKLLFFSFSGDSVLPDLLFPVSSLRQIKLSLSLDLPLDASFFLKLREALMLSRKCDLCISITNNSNNSMPLDIDELRRKLMFPPATNVQELEFETDEDECLWERSPFFDAFFEICHPKQIYARPDRHYRHNNHFCRLMLRELLEKKKSTAIWPHRLQHVLIRPLPHKKWRTLTNSQRTLLQALTPVDFKLKWR</sequence>
<evidence type="ECO:0000313" key="3">
    <source>
        <dbReference type="Proteomes" id="UP001177003"/>
    </source>
</evidence>
<dbReference type="InterPro" id="IPR036047">
    <property type="entry name" value="F-box-like_dom_sf"/>
</dbReference>
<keyword evidence="3" id="KW-1185">Reference proteome</keyword>
<dbReference type="PANTHER" id="PTHR31639">
    <property type="entry name" value="F-BOX PROTEIN-LIKE"/>
    <property type="match status" value="1"/>
</dbReference>
<dbReference type="SUPFAM" id="SSF52047">
    <property type="entry name" value="RNI-like"/>
    <property type="match status" value="1"/>
</dbReference>
<organism evidence="2 3">
    <name type="scientific">Lactuca saligna</name>
    <name type="common">Willowleaf lettuce</name>
    <dbReference type="NCBI Taxonomy" id="75948"/>
    <lineage>
        <taxon>Eukaryota</taxon>
        <taxon>Viridiplantae</taxon>
        <taxon>Streptophyta</taxon>
        <taxon>Embryophyta</taxon>
        <taxon>Tracheophyta</taxon>
        <taxon>Spermatophyta</taxon>
        <taxon>Magnoliopsida</taxon>
        <taxon>eudicotyledons</taxon>
        <taxon>Gunneridae</taxon>
        <taxon>Pentapetalae</taxon>
        <taxon>asterids</taxon>
        <taxon>campanulids</taxon>
        <taxon>Asterales</taxon>
        <taxon>Asteraceae</taxon>
        <taxon>Cichorioideae</taxon>
        <taxon>Cichorieae</taxon>
        <taxon>Lactucinae</taxon>
        <taxon>Lactuca</taxon>
    </lineage>
</organism>
<dbReference type="Pfam" id="PF23622">
    <property type="entry name" value="LRR_At1g61320_AtMIF1"/>
    <property type="match status" value="1"/>
</dbReference>
<dbReference type="PANTHER" id="PTHR31639:SF42">
    <property type="entry name" value="OS02G0160200 PROTEIN"/>
    <property type="match status" value="1"/>
</dbReference>
<proteinExistence type="predicted"/>
<dbReference type="Gene3D" id="3.80.10.10">
    <property type="entry name" value="Ribonuclease Inhibitor"/>
    <property type="match status" value="1"/>
</dbReference>
<reference evidence="2" key="1">
    <citation type="submission" date="2023-04" db="EMBL/GenBank/DDBJ databases">
        <authorList>
            <person name="Vijverberg K."/>
            <person name="Xiong W."/>
            <person name="Schranz E."/>
        </authorList>
    </citation>
    <scope>NUCLEOTIDE SEQUENCE</scope>
</reference>
<dbReference type="InterPro" id="IPR055357">
    <property type="entry name" value="LRR_At1g61320_AtMIF1"/>
</dbReference>
<dbReference type="SUPFAM" id="SSF81383">
    <property type="entry name" value="F-box domain"/>
    <property type="match status" value="1"/>
</dbReference>
<name>A0AA36EPW5_LACSI</name>
<accession>A0AA36EPW5</accession>
<dbReference type="InterPro" id="IPR032675">
    <property type="entry name" value="LRR_dom_sf"/>
</dbReference>
<evidence type="ECO:0000313" key="2">
    <source>
        <dbReference type="EMBL" id="CAI9303433.1"/>
    </source>
</evidence>
<evidence type="ECO:0000259" key="1">
    <source>
        <dbReference type="Pfam" id="PF23622"/>
    </source>
</evidence>
<feature type="domain" description="At1g61320/AtMIF1 LRR" evidence="1">
    <location>
        <begin position="106"/>
        <end position="330"/>
    </location>
</feature>
<dbReference type="AlphaFoldDB" id="A0AA36EPW5"/>